<evidence type="ECO:0000313" key="2">
    <source>
        <dbReference type="EMBL" id="AUW47377.1"/>
    </source>
</evidence>
<proteinExistence type="predicted"/>
<feature type="region of interest" description="Disordered" evidence="1">
    <location>
        <begin position="13"/>
        <end position="32"/>
    </location>
</feature>
<keyword evidence="2" id="KW-0614">Plasmid</keyword>
<accession>A0A2K9ZGH8</accession>
<sequence>MHTVPFIKRVPDIQAPDRRSGKRTINGDPVPVGSAIAKRLNLRRLTYRRPLHDRAASNAEKHNRCS</sequence>
<protein>
    <submittedName>
        <fullName evidence="2">Uncharacterized protein</fullName>
    </submittedName>
</protein>
<organism evidence="2 3">
    <name type="scientific">Rhizobium leguminosarum</name>
    <dbReference type="NCBI Taxonomy" id="384"/>
    <lineage>
        <taxon>Bacteria</taxon>
        <taxon>Pseudomonadati</taxon>
        <taxon>Pseudomonadota</taxon>
        <taxon>Alphaproteobacteria</taxon>
        <taxon>Hyphomicrobiales</taxon>
        <taxon>Rhizobiaceae</taxon>
        <taxon>Rhizobium/Agrobacterium group</taxon>
        <taxon>Rhizobium</taxon>
    </lineage>
</organism>
<reference evidence="2 3" key="1">
    <citation type="submission" date="2017-11" db="EMBL/GenBank/DDBJ databases">
        <title>Complete genome of Rhizobium leguminosarum Norway, an ineffective micro-symbiont.</title>
        <authorList>
            <person name="Hoffrichter A."/>
            <person name="Liang J."/>
            <person name="Brachmann A."/>
            <person name="Marin M."/>
        </authorList>
    </citation>
    <scope>NUCLEOTIDE SEQUENCE [LARGE SCALE GENOMIC DNA]</scope>
    <source>
        <strain evidence="2 3">Norway</strain>
        <plasmid evidence="3">prln3</plasmid>
    </source>
</reference>
<gene>
    <name evidence="2" type="ORF">CUJ84_pRLN3000250</name>
</gene>
<dbReference type="EMBL" id="CP025015">
    <property type="protein sequence ID" value="AUW47377.1"/>
    <property type="molecule type" value="Genomic_DNA"/>
</dbReference>
<evidence type="ECO:0000256" key="1">
    <source>
        <dbReference type="SAM" id="MobiDB-lite"/>
    </source>
</evidence>
<name>A0A2K9ZGH8_RHILE</name>
<evidence type="ECO:0000313" key="3">
    <source>
        <dbReference type="Proteomes" id="UP000238523"/>
    </source>
</evidence>
<geneLocation type="plasmid" evidence="3">
    <name>prln3</name>
</geneLocation>
<dbReference type="AlphaFoldDB" id="A0A2K9ZGH8"/>
<dbReference type="Proteomes" id="UP000238523">
    <property type="component" value="Plasmid pRLN3"/>
</dbReference>